<dbReference type="SUPFAM" id="SSF52440">
    <property type="entry name" value="PreATP-grasp domain"/>
    <property type="match status" value="2"/>
</dbReference>
<dbReference type="InterPro" id="IPR036897">
    <property type="entry name" value="CarbamoylP_synth_lsu_oligo_sf"/>
</dbReference>
<dbReference type="GO" id="GO:0004087">
    <property type="term" value="F:carbamoyl-phosphate synthase (ammonia) activity"/>
    <property type="evidence" value="ECO:0007669"/>
    <property type="project" value="UniProtKB-EC"/>
</dbReference>
<keyword evidence="10" id="KW-0665">Pyrimidine biosynthesis</keyword>
<dbReference type="GO" id="GO:0006221">
    <property type="term" value="P:pyrimidine nucleotide biosynthetic process"/>
    <property type="evidence" value="ECO:0007669"/>
    <property type="project" value="UniProtKB-KW"/>
</dbReference>
<keyword evidence="7" id="KW-0677">Repeat</keyword>
<evidence type="ECO:0000256" key="4">
    <source>
        <dbReference type="ARBA" id="ARBA00022598"/>
    </source>
</evidence>
<dbReference type="FunFam" id="3.40.50.20:FF:000001">
    <property type="entry name" value="Carbamoyl-phosphate synthase large chain"/>
    <property type="match status" value="2"/>
</dbReference>
<dbReference type="OrthoDB" id="9804197at2"/>
<dbReference type="GO" id="GO:0004088">
    <property type="term" value="F:carbamoyl-phosphate synthase (glutamine-hydrolyzing) activity"/>
    <property type="evidence" value="ECO:0007669"/>
    <property type="project" value="UniProtKB-EC"/>
</dbReference>
<evidence type="ECO:0000256" key="11">
    <source>
        <dbReference type="ARBA" id="ARBA00023211"/>
    </source>
</evidence>
<dbReference type="GO" id="GO:0006541">
    <property type="term" value="P:glutamine metabolic process"/>
    <property type="evidence" value="ECO:0007669"/>
    <property type="project" value="TreeGrafter"/>
</dbReference>
<evidence type="ECO:0000256" key="9">
    <source>
        <dbReference type="ARBA" id="ARBA00022840"/>
    </source>
</evidence>
<keyword evidence="8 14" id="KW-0547">Nucleotide-binding</keyword>
<dbReference type="Pfam" id="PF25596">
    <property type="entry name" value="CPSase_L_D1"/>
    <property type="match status" value="2"/>
</dbReference>
<dbReference type="InterPro" id="IPR011761">
    <property type="entry name" value="ATP-grasp"/>
</dbReference>
<dbReference type="Gene3D" id="3.30.470.20">
    <property type="entry name" value="ATP-grasp fold, B domain"/>
    <property type="match status" value="2"/>
</dbReference>
<dbReference type="InterPro" id="IPR005480">
    <property type="entry name" value="CPSase_lsu_oligo"/>
</dbReference>
<evidence type="ECO:0000256" key="2">
    <source>
        <dbReference type="ARBA" id="ARBA00009799"/>
    </source>
</evidence>
<dbReference type="GO" id="GO:0005737">
    <property type="term" value="C:cytoplasm"/>
    <property type="evidence" value="ECO:0007669"/>
    <property type="project" value="TreeGrafter"/>
</dbReference>
<dbReference type="GO" id="GO:0006526">
    <property type="term" value="P:L-arginine biosynthetic process"/>
    <property type="evidence" value="ECO:0007669"/>
    <property type="project" value="UniProtKB-KW"/>
</dbReference>
<proteinExistence type="inferred from homology"/>
<dbReference type="NCBIfam" id="NF003671">
    <property type="entry name" value="PRK05294.1"/>
    <property type="match status" value="1"/>
</dbReference>
<dbReference type="NCBIfam" id="TIGR01369">
    <property type="entry name" value="CPSaseII_lrg"/>
    <property type="match status" value="1"/>
</dbReference>
<reference evidence="16 17" key="1">
    <citation type="submission" date="2019-06" db="EMBL/GenBank/DDBJ databases">
        <title>Cerasibacillus sp. nov., isolated from maize field.</title>
        <authorList>
            <person name="Lin S.-Y."/>
            <person name="Tsai C.-F."/>
            <person name="Young C.-C."/>
        </authorList>
    </citation>
    <scope>NUCLEOTIDE SEQUENCE [LARGE SCALE GENOMIC DNA]</scope>
    <source>
        <strain evidence="16 17">CC-CFT480</strain>
    </source>
</reference>
<dbReference type="Gene3D" id="3.40.50.20">
    <property type="match status" value="2"/>
</dbReference>
<evidence type="ECO:0000256" key="14">
    <source>
        <dbReference type="PROSITE-ProRule" id="PRU00409"/>
    </source>
</evidence>
<keyword evidence="3" id="KW-0055">Arginine biosynthesis</keyword>
<dbReference type="EMBL" id="VDUW01000002">
    <property type="protein sequence ID" value="TXL66484.1"/>
    <property type="molecule type" value="Genomic_DNA"/>
</dbReference>
<dbReference type="SMART" id="SM01096">
    <property type="entry name" value="CPSase_L_D3"/>
    <property type="match status" value="1"/>
</dbReference>
<dbReference type="Pfam" id="PF02786">
    <property type="entry name" value="CPSase_L_D2"/>
    <property type="match status" value="2"/>
</dbReference>
<dbReference type="Proteomes" id="UP000321574">
    <property type="component" value="Unassembled WGS sequence"/>
</dbReference>
<evidence type="ECO:0000256" key="12">
    <source>
        <dbReference type="ARBA" id="ARBA00047359"/>
    </source>
</evidence>
<keyword evidence="11" id="KW-0464">Manganese</keyword>
<dbReference type="PROSITE" id="PS00867">
    <property type="entry name" value="CPSASE_2"/>
    <property type="match status" value="2"/>
</dbReference>
<evidence type="ECO:0000313" key="16">
    <source>
        <dbReference type="EMBL" id="TXL66484.1"/>
    </source>
</evidence>
<evidence type="ECO:0000256" key="1">
    <source>
        <dbReference type="ARBA" id="ARBA00005077"/>
    </source>
</evidence>
<comment type="catalytic activity">
    <reaction evidence="13">
        <text>hydrogencarbonate + L-glutamine + 2 ATP + H2O = carbamoyl phosphate + L-glutamate + 2 ADP + phosphate + 2 H(+)</text>
        <dbReference type="Rhea" id="RHEA:18633"/>
        <dbReference type="ChEBI" id="CHEBI:15377"/>
        <dbReference type="ChEBI" id="CHEBI:15378"/>
        <dbReference type="ChEBI" id="CHEBI:17544"/>
        <dbReference type="ChEBI" id="CHEBI:29985"/>
        <dbReference type="ChEBI" id="CHEBI:30616"/>
        <dbReference type="ChEBI" id="CHEBI:43474"/>
        <dbReference type="ChEBI" id="CHEBI:58228"/>
        <dbReference type="ChEBI" id="CHEBI:58359"/>
        <dbReference type="ChEBI" id="CHEBI:456216"/>
        <dbReference type="EC" id="6.3.5.5"/>
    </reaction>
</comment>
<dbReference type="Gene3D" id="1.10.1030.10">
    <property type="entry name" value="Carbamoyl-phosphate synthetase, large subunit oligomerisation domain"/>
    <property type="match status" value="1"/>
</dbReference>
<dbReference type="PANTHER" id="PTHR11405">
    <property type="entry name" value="CARBAMOYLTRANSFERASE FAMILY MEMBER"/>
    <property type="match status" value="1"/>
</dbReference>
<dbReference type="InterPro" id="IPR058047">
    <property type="entry name" value="CPSase_preATP-grasp"/>
</dbReference>
<evidence type="ECO:0000256" key="7">
    <source>
        <dbReference type="ARBA" id="ARBA00022737"/>
    </source>
</evidence>
<gene>
    <name evidence="16" type="ORF">FHP05_03620</name>
</gene>
<dbReference type="SUPFAM" id="SSF56059">
    <property type="entry name" value="Glutathione synthetase ATP-binding domain-like"/>
    <property type="match status" value="2"/>
</dbReference>
<dbReference type="InterPro" id="IPR013815">
    <property type="entry name" value="ATP_grasp_subdomain_1"/>
</dbReference>
<organism evidence="16 17">
    <name type="scientific">Cerasibacillus terrae</name>
    <dbReference type="NCBI Taxonomy" id="2498845"/>
    <lineage>
        <taxon>Bacteria</taxon>
        <taxon>Bacillati</taxon>
        <taxon>Bacillota</taxon>
        <taxon>Bacilli</taxon>
        <taxon>Bacillales</taxon>
        <taxon>Bacillaceae</taxon>
        <taxon>Cerasibacillus</taxon>
    </lineage>
</organism>
<keyword evidence="9 14" id="KW-0067">ATP-binding</keyword>
<name>A0A5C8NYZ7_9BACI</name>
<dbReference type="Gene3D" id="3.30.1490.20">
    <property type="entry name" value="ATP-grasp fold, A domain"/>
    <property type="match status" value="2"/>
</dbReference>
<dbReference type="PROSITE" id="PS00866">
    <property type="entry name" value="CPSASE_1"/>
    <property type="match status" value="2"/>
</dbReference>
<dbReference type="Pfam" id="PF02787">
    <property type="entry name" value="CPSase_L_D3"/>
    <property type="match status" value="1"/>
</dbReference>
<comment type="catalytic activity">
    <reaction evidence="12">
        <text>hydrogencarbonate + NH4(+) + 2 ATP = carbamoyl phosphate + 2 ADP + phosphate + 2 H(+)</text>
        <dbReference type="Rhea" id="RHEA:18029"/>
        <dbReference type="ChEBI" id="CHEBI:15378"/>
        <dbReference type="ChEBI" id="CHEBI:17544"/>
        <dbReference type="ChEBI" id="CHEBI:28938"/>
        <dbReference type="ChEBI" id="CHEBI:30616"/>
        <dbReference type="ChEBI" id="CHEBI:43474"/>
        <dbReference type="ChEBI" id="CHEBI:58228"/>
        <dbReference type="ChEBI" id="CHEBI:456216"/>
        <dbReference type="EC" id="6.3.4.16"/>
    </reaction>
</comment>
<dbReference type="FunFam" id="3.30.470.20:FF:000026">
    <property type="entry name" value="Carbamoyl-phosphate synthase large chain"/>
    <property type="match status" value="2"/>
</dbReference>
<dbReference type="GO" id="GO:0005524">
    <property type="term" value="F:ATP binding"/>
    <property type="evidence" value="ECO:0007669"/>
    <property type="project" value="UniProtKB-UniRule"/>
</dbReference>
<dbReference type="GO" id="GO:0046872">
    <property type="term" value="F:metal ion binding"/>
    <property type="evidence" value="ECO:0007669"/>
    <property type="project" value="UniProtKB-KW"/>
</dbReference>
<dbReference type="InterPro" id="IPR005479">
    <property type="entry name" value="CPAse_ATP-bd"/>
</dbReference>
<evidence type="ECO:0000256" key="3">
    <source>
        <dbReference type="ARBA" id="ARBA00022571"/>
    </source>
</evidence>
<dbReference type="NCBIfam" id="NF009455">
    <property type="entry name" value="PRK12815.1"/>
    <property type="match status" value="1"/>
</dbReference>
<dbReference type="PANTHER" id="PTHR11405:SF53">
    <property type="entry name" value="CARBAMOYL-PHOSPHATE SYNTHASE [AMMONIA], MITOCHONDRIAL"/>
    <property type="match status" value="1"/>
</dbReference>
<dbReference type="InterPro" id="IPR006275">
    <property type="entry name" value="CPSase_lsu"/>
</dbReference>
<accession>A0A5C8NYZ7</accession>
<evidence type="ECO:0000256" key="5">
    <source>
        <dbReference type="ARBA" id="ARBA00022605"/>
    </source>
</evidence>
<dbReference type="InterPro" id="IPR005483">
    <property type="entry name" value="CPSase_dom"/>
</dbReference>
<keyword evidence="5" id="KW-0028">Amino-acid biosynthesis</keyword>
<dbReference type="PRINTS" id="PR00098">
    <property type="entry name" value="CPSASE"/>
</dbReference>
<dbReference type="RefSeq" id="WP_147665884.1">
    <property type="nucleotide sequence ID" value="NZ_VDUW01000002.1"/>
</dbReference>
<evidence type="ECO:0000259" key="15">
    <source>
        <dbReference type="PROSITE" id="PS50975"/>
    </source>
</evidence>
<dbReference type="AlphaFoldDB" id="A0A5C8NYZ7"/>
<keyword evidence="6" id="KW-0479">Metal-binding</keyword>
<comment type="pathway">
    <text evidence="1">Amino-acid biosynthesis; L-arginine biosynthesis; carbamoyl phosphate from bicarbonate: step 1/1.</text>
</comment>
<dbReference type="SUPFAM" id="SSF48108">
    <property type="entry name" value="Carbamoyl phosphate synthetase, large subunit connection domain"/>
    <property type="match status" value="1"/>
</dbReference>
<evidence type="ECO:0000256" key="13">
    <source>
        <dbReference type="ARBA" id="ARBA00048816"/>
    </source>
</evidence>
<dbReference type="PROSITE" id="PS50975">
    <property type="entry name" value="ATP_GRASP"/>
    <property type="match status" value="2"/>
</dbReference>
<evidence type="ECO:0000256" key="8">
    <source>
        <dbReference type="ARBA" id="ARBA00022741"/>
    </source>
</evidence>
<evidence type="ECO:0000256" key="10">
    <source>
        <dbReference type="ARBA" id="ARBA00022975"/>
    </source>
</evidence>
<evidence type="ECO:0000256" key="6">
    <source>
        <dbReference type="ARBA" id="ARBA00022723"/>
    </source>
</evidence>
<evidence type="ECO:0000313" key="17">
    <source>
        <dbReference type="Proteomes" id="UP000321574"/>
    </source>
</evidence>
<keyword evidence="4" id="KW-0436">Ligase</keyword>
<comment type="caution">
    <text evidence="16">The sequence shown here is derived from an EMBL/GenBank/DDBJ whole genome shotgun (WGS) entry which is preliminary data.</text>
</comment>
<feature type="domain" description="ATP-grasp" evidence="15">
    <location>
        <begin position="133"/>
        <end position="327"/>
    </location>
</feature>
<comment type="similarity">
    <text evidence="2">Belongs to the CarB family.</text>
</comment>
<feature type="domain" description="ATP-grasp" evidence="15">
    <location>
        <begin position="674"/>
        <end position="863"/>
    </location>
</feature>
<sequence length="1042" mass="116669">MPKDKQMNKVLVIGSGPIVIGQAAEFDYAGTQACLTLREEGCEVILINNNPATIMTDEEIAHKVYFEPLTTRNIETIMKKERPDGLLATVSGQTGLNLAYELQTQGSLDKYQVQLLGTPMDAIMKGEDRHKFRHLMQELHEPIPESTIIDSLADGLAFCEKIGFPVIVRPAYTLGGAGGGIAVDEKSFTKYVTSGLRTSPIHQCLIEKSIAGWKEIEFEVIRDRVNQAVIVCHMENIDPVGVHTGDSMVASPIQTLSKKDITMLREASLRIVESLGIIGACNVQLAIEPTTKEYIIIEVNPRVSRSSALASKVTGYPIAKIATKLSLGYTLNEMNYQGESLATYEPLLDYVAVKIPCWPFDKLSTVDRKLGTQMKATGEVLAIEKNMTAALQKAIRSLDLAVDGLSYIPLQNKSDKVLHQFLLDIDDRRLFVILELIRRGYPIQTIHQKTKIDCLFLEEMNKLIQLENNIQKKNLQSITMDELLQIKQAGFTNSWLAKKWNCSIDALKEKLANYHIFPTYEAIHALTQSKVTDSVYYYSVWKQEKPNPPVYSDKEKIMIIGSGPIRIGQGIEFDYCSVQGIKALQSYGYETVLINNNPATVSTDYQLADRLYIEPITIDDILQVIEYEGIQKVIVQFGGQTALNLVNELEHAGVQLLGSTMDTIDMLEDRERFYQYIRKINLAHIPGLIANSESDLKEKAKTIGFPLLIRPSYVIGGEGMEIIRAEQQLHDYITDHIKKSSYPILIDAYYPGKEIDVDVVTDGNSIFIPAIFEHIEKAGVHSGDSMVVTPPISLSEFMKKKIVDYTERVAFGMNFTGIFNIQFVIHEDELYVLEVNPRASRTVPISSKATGENLIKLATGVLLGKSILDKGKIRRENDFYTVKAPVFSNAKLPGISPTLVPTMKSTGEVMAVSPTYSGSLTKAFLWNQSLQQKFLKKIKEMYIADEGEYLPKWTKQLKAIGITIKQFPGDTKWEEIKDWMKSKEAFAVYSSDEESVALKLAQDYGLITLSSKDTIAAFLQTTREVLPVQTVEQLLYEKEVNV</sequence>
<dbReference type="InterPro" id="IPR016185">
    <property type="entry name" value="PreATP-grasp_dom_sf"/>
</dbReference>
<keyword evidence="17" id="KW-1185">Reference proteome</keyword>
<protein>
    <submittedName>
        <fullName evidence="16">Carbamoyl phosphate synthase large subunit</fullName>
    </submittedName>
</protein>